<dbReference type="EMBL" id="JAJSOF020000027">
    <property type="protein sequence ID" value="KAJ4433949.1"/>
    <property type="molecule type" value="Genomic_DNA"/>
</dbReference>
<keyword evidence="7 10" id="KW-0472">Membrane</keyword>
<keyword evidence="3" id="KW-0716">Sensory transduction</keyword>
<evidence type="ECO:0000313" key="12">
    <source>
        <dbReference type="Proteomes" id="UP001148838"/>
    </source>
</evidence>
<dbReference type="Pfam" id="PF02949">
    <property type="entry name" value="7tm_6"/>
    <property type="match status" value="1"/>
</dbReference>
<reference evidence="11 12" key="1">
    <citation type="journal article" date="2022" name="Allergy">
        <title>Genome assembly and annotation of Periplaneta americana reveal a comprehensive cockroach allergen profile.</title>
        <authorList>
            <person name="Wang L."/>
            <person name="Xiong Q."/>
            <person name="Saelim N."/>
            <person name="Wang L."/>
            <person name="Nong W."/>
            <person name="Wan A.T."/>
            <person name="Shi M."/>
            <person name="Liu X."/>
            <person name="Cao Q."/>
            <person name="Hui J.H.L."/>
            <person name="Sookrung N."/>
            <person name="Leung T.F."/>
            <person name="Tungtrongchitr A."/>
            <person name="Tsui S.K.W."/>
        </authorList>
    </citation>
    <scope>NUCLEOTIDE SEQUENCE [LARGE SCALE GENOMIC DNA]</scope>
    <source>
        <strain evidence="11">PWHHKU_190912</strain>
    </source>
</reference>
<gene>
    <name evidence="11" type="ORF">ANN_16268</name>
</gene>
<keyword evidence="9" id="KW-0807">Transducer</keyword>
<dbReference type="PANTHER" id="PTHR21137:SF35">
    <property type="entry name" value="ODORANT RECEPTOR 19A-RELATED"/>
    <property type="match status" value="1"/>
</dbReference>
<evidence type="ECO:0000256" key="7">
    <source>
        <dbReference type="ARBA" id="ARBA00023136"/>
    </source>
</evidence>
<keyword evidence="12" id="KW-1185">Reference proteome</keyword>
<evidence type="ECO:0000256" key="2">
    <source>
        <dbReference type="ARBA" id="ARBA00022475"/>
    </source>
</evidence>
<evidence type="ECO:0000313" key="11">
    <source>
        <dbReference type="EMBL" id="KAJ4433949.1"/>
    </source>
</evidence>
<evidence type="ECO:0000256" key="5">
    <source>
        <dbReference type="ARBA" id="ARBA00022725"/>
    </source>
</evidence>
<evidence type="ECO:0000256" key="1">
    <source>
        <dbReference type="ARBA" id="ARBA00004651"/>
    </source>
</evidence>
<keyword evidence="6 10" id="KW-1133">Transmembrane helix</keyword>
<comment type="subcellular location">
    <subcellularLocation>
        <location evidence="1">Cell membrane</location>
        <topology evidence="1">Multi-pass membrane protein</topology>
    </subcellularLocation>
</comment>
<evidence type="ECO:0008006" key="13">
    <source>
        <dbReference type="Google" id="ProtNLM"/>
    </source>
</evidence>
<evidence type="ECO:0000256" key="8">
    <source>
        <dbReference type="ARBA" id="ARBA00023170"/>
    </source>
</evidence>
<protein>
    <recommendedName>
        <fullName evidence="13">Odorant receptor</fullName>
    </recommendedName>
</protein>
<evidence type="ECO:0000256" key="10">
    <source>
        <dbReference type="SAM" id="Phobius"/>
    </source>
</evidence>
<comment type="caution">
    <text evidence="11">The sequence shown here is derived from an EMBL/GenBank/DDBJ whole genome shotgun (WGS) entry which is preliminary data.</text>
</comment>
<name>A0ABQ8SII3_PERAM</name>
<proteinExistence type="predicted"/>
<evidence type="ECO:0000256" key="4">
    <source>
        <dbReference type="ARBA" id="ARBA00022692"/>
    </source>
</evidence>
<dbReference type="InterPro" id="IPR004117">
    <property type="entry name" value="7tm6_olfct_rcpt"/>
</dbReference>
<keyword evidence="5" id="KW-0552">Olfaction</keyword>
<dbReference type="Proteomes" id="UP001148838">
    <property type="component" value="Unassembled WGS sequence"/>
</dbReference>
<evidence type="ECO:0000256" key="6">
    <source>
        <dbReference type="ARBA" id="ARBA00022989"/>
    </source>
</evidence>
<sequence>MDSNKNPTSDEVDPKTILSLNLKLLKFAGVWWRDIRGNPLKKFLYHCYEKLIVYSYSFFTITVFLHMIFAEENLGEYCESMLLCFCQVLHTSKLIPFVRRKEHLAKLTATLEDNFYIHGKSLNGEEKSLIRRAMKQAKWTTMIYFCSLCCTAFIMILTPPTLAFTMHPENETALENRKLLVFKAWYPFDISHYPYNLLIYMNQVVSTFIEGVCIIGTVNPFYMVLIIYTGYQFELLCLSLRRAKDQLKNATKIEGLMLGSDVVESRKSVKKSITGEDMDTYWELECSTDASQLITTYMKECMMYHQNILE</sequence>
<accession>A0ABQ8SII3</accession>
<organism evidence="11 12">
    <name type="scientific">Periplaneta americana</name>
    <name type="common">American cockroach</name>
    <name type="synonym">Blatta americana</name>
    <dbReference type="NCBI Taxonomy" id="6978"/>
    <lineage>
        <taxon>Eukaryota</taxon>
        <taxon>Metazoa</taxon>
        <taxon>Ecdysozoa</taxon>
        <taxon>Arthropoda</taxon>
        <taxon>Hexapoda</taxon>
        <taxon>Insecta</taxon>
        <taxon>Pterygota</taxon>
        <taxon>Neoptera</taxon>
        <taxon>Polyneoptera</taxon>
        <taxon>Dictyoptera</taxon>
        <taxon>Blattodea</taxon>
        <taxon>Blattoidea</taxon>
        <taxon>Blattidae</taxon>
        <taxon>Blattinae</taxon>
        <taxon>Periplaneta</taxon>
    </lineage>
</organism>
<keyword evidence="4 10" id="KW-0812">Transmembrane</keyword>
<dbReference type="PANTHER" id="PTHR21137">
    <property type="entry name" value="ODORANT RECEPTOR"/>
    <property type="match status" value="1"/>
</dbReference>
<feature type="transmembrane region" description="Helical" evidence="10">
    <location>
        <begin position="139"/>
        <end position="158"/>
    </location>
</feature>
<keyword evidence="8" id="KW-0675">Receptor</keyword>
<keyword evidence="2" id="KW-1003">Cell membrane</keyword>
<evidence type="ECO:0000256" key="9">
    <source>
        <dbReference type="ARBA" id="ARBA00023224"/>
    </source>
</evidence>
<feature type="transmembrane region" description="Helical" evidence="10">
    <location>
        <begin position="208"/>
        <end position="231"/>
    </location>
</feature>
<evidence type="ECO:0000256" key="3">
    <source>
        <dbReference type="ARBA" id="ARBA00022606"/>
    </source>
</evidence>
<feature type="transmembrane region" description="Helical" evidence="10">
    <location>
        <begin position="51"/>
        <end position="68"/>
    </location>
</feature>